<dbReference type="AlphaFoldDB" id="A0A073J6U6"/>
<comment type="caution">
    <text evidence="1">The sequence shown here is derived from an EMBL/GenBank/DDBJ whole genome shotgun (WGS) entry which is preliminary data.</text>
</comment>
<proteinExistence type="predicted"/>
<name>A0A073J6U6_9RHOB</name>
<accession>A0A073J6U6</accession>
<organism evidence="1 2">
    <name type="scientific">Pseudosulfitobacter pseudonitzschiae</name>
    <dbReference type="NCBI Taxonomy" id="1402135"/>
    <lineage>
        <taxon>Bacteria</taxon>
        <taxon>Pseudomonadati</taxon>
        <taxon>Pseudomonadota</taxon>
        <taxon>Alphaproteobacteria</taxon>
        <taxon>Rhodobacterales</taxon>
        <taxon>Roseobacteraceae</taxon>
        <taxon>Pseudosulfitobacter</taxon>
    </lineage>
</organism>
<dbReference type="RefSeq" id="WP_037920668.1">
    <property type="nucleotide sequence ID" value="NZ_CP054599.1"/>
</dbReference>
<dbReference type="GeneID" id="68870212"/>
<dbReference type="Proteomes" id="UP000027746">
    <property type="component" value="Unassembled WGS sequence"/>
</dbReference>
<evidence type="ECO:0000313" key="1">
    <source>
        <dbReference type="EMBL" id="KEJ97674.1"/>
    </source>
</evidence>
<keyword evidence="2" id="KW-1185">Reference proteome</keyword>
<sequence>MAEQIKNVGFLITNPLEQPNVVEHVPNGIDMIDIDDIPYRAEPQVRCAFCTQRQHHRDGYFAVLSDGTRAPCGNCCAANFDAVKKQTIDRSRNHLKREHDARQRAIKLKVDIDELRVALQFISEIESQTSVAKLILADLFSPGAIVSLEAMSIKGLGFLDQSSSMLSSAEATVRQIERLDSATHAEFEVFEERRKRSWEEVRRGISLAVAGEQFFAHDNLAAISEWTNANGPTFGIREFKVRVDKVCPKGPGEWRNFTIPRIEVPEHLRKYLPQ</sequence>
<dbReference type="OrthoDB" id="8477747at2"/>
<evidence type="ECO:0000313" key="2">
    <source>
        <dbReference type="Proteomes" id="UP000027746"/>
    </source>
</evidence>
<protein>
    <submittedName>
        <fullName evidence="1">Uncharacterized protein</fullName>
    </submittedName>
</protein>
<dbReference type="EMBL" id="JAMD01000001">
    <property type="protein sequence ID" value="KEJ97674.1"/>
    <property type="molecule type" value="Genomic_DNA"/>
</dbReference>
<gene>
    <name evidence="1" type="ORF">SUH3_01430</name>
</gene>
<reference evidence="1 2" key="1">
    <citation type="submission" date="2014-01" db="EMBL/GenBank/DDBJ databases">
        <title>Sulfitobacter sp. H3 (MCCC 1A00686) Genome Sequencing.</title>
        <authorList>
            <person name="Lai Q."/>
            <person name="Hong Z."/>
        </authorList>
    </citation>
    <scope>NUCLEOTIDE SEQUENCE [LARGE SCALE GENOMIC DNA]</scope>
    <source>
        <strain evidence="1 2">H3</strain>
    </source>
</reference>